<dbReference type="PANTHER" id="PTHR33112">
    <property type="entry name" value="DOMAIN PROTEIN, PUTATIVE-RELATED"/>
    <property type="match status" value="1"/>
</dbReference>
<dbReference type="OrthoDB" id="5125733at2759"/>
<proteinExistence type="predicted"/>
<dbReference type="Pfam" id="PF06985">
    <property type="entry name" value="HET"/>
    <property type="match status" value="1"/>
</dbReference>
<dbReference type="AlphaFoldDB" id="A0A6A5YPG5"/>
<name>A0A6A5YPG5_9PLEO</name>
<evidence type="ECO:0000313" key="3">
    <source>
        <dbReference type="Proteomes" id="UP000799770"/>
    </source>
</evidence>
<dbReference type="Proteomes" id="UP000799770">
    <property type="component" value="Unassembled WGS sequence"/>
</dbReference>
<evidence type="ECO:0000259" key="1">
    <source>
        <dbReference type="Pfam" id="PF06985"/>
    </source>
</evidence>
<feature type="domain" description="Heterokaryon incompatibility" evidence="1">
    <location>
        <begin position="152"/>
        <end position="307"/>
    </location>
</feature>
<dbReference type="EMBL" id="ML977350">
    <property type="protein sequence ID" value="KAF2108098.1"/>
    <property type="molecule type" value="Genomic_DNA"/>
</dbReference>
<protein>
    <submittedName>
        <fullName evidence="2">Heterokaryon incompatibility protein-domain-containing protein</fullName>
    </submittedName>
</protein>
<gene>
    <name evidence="2" type="ORF">BDV96DRAFT_606078</name>
</gene>
<keyword evidence="3" id="KW-1185">Reference proteome</keyword>
<sequence length="644" mass="71950">MSKRGCHLCRIIESDLANQNAIDKIHGRSAVVAKTVAYKGVIVLFQPPKDENAQGKAVDVDVKIVIEQLNVSPSLTTIFNNVQDGHDNHTGSISACRIASRWLTECSEHHTYCNTAAPLKARLPTRVLDLRSVGHATDLHLVENSEDTTDSYAALSHCWGGNSHIQTTTSTLQAYLGGIEEKALPKTFAEAVQITRALDIRYLWIDSLCIVQDSTQDWENEAAQMGRYYSNALVTISAAHGSNSDAGLFVERDGLSTQPCRLNLKYGSERRQVYVYARNTSFQMSRSSLSEQKQPLPLYSRSWVLQEQLLASRTLTYGKFGISWRCQTMRFDERAPLAMAIDDFVKDKPSNLATFRGDPRETETTMAELQRNWIFPRLTRRPDGGKANEFQVFHRHEHCAPSDDHFIQAWGRLVQDYTSRGLTRQTDKLVAISGIASIISSRKSLEYTGGIWNGSSEMLIQGLLWSASKRGQRLLEVAPSWSWASIECEVTWPGHLSVGFRLTAEVLRFECTGNATCSKGSIMIQARTRQGVIDKEGRAKVITEHVSGCEHPDAMTATCPHWKQGVVSLDEAMPEGTALLFVEVATGKVNYTRIDSLVHALVLRKNEEISGTYRRVGFSSWNDEFWKKPTETASEATLEIVTIE</sequence>
<dbReference type="PANTHER" id="PTHR33112:SF16">
    <property type="entry name" value="HETEROKARYON INCOMPATIBILITY DOMAIN-CONTAINING PROTEIN"/>
    <property type="match status" value="1"/>
</dbReference>
<evidence type="ECO:0000313" key="2">
    <source>
        <dbReference type="EMBL" id="KAF2108098.1"/>
    </source>
</evidence>
<reference evidence="2" key="1">
    <citation type="journal article" date="2020" name="Stud. Mycol.">
        <title>101 Dothideomycetes genomes: a test case for predicting lifestyles and emergence of pathogens.</title>
        <authorList>
            <person name="Haridas S."/>
            <person name="Albert R."/>
            <person name="Binder M."/>
            <person name="Bloem J."/>
            <person name="Labutti K."/>
            <person name="Salamov A."/>
            <person name="Andreopoulos B."/>
            <person name="Baker S."/>
            <person name="Barry K."/>
            <person name="Bills G."/>
            <person name="Bluhm B."/>
            <person name="Cannon C."/>
            <person name="Castanera R."/>
            <person name="Culley D."/>
            <person name="Daum C."/>
            <person name="Ezra D."/>
            <person name="Gonzalez J."/>
            <person name="Henrissat B."/>
            <person name="Kuo A."/>
            <person name="Liang C."/>
            <person name="Lipzen A."/>
            <person name="Lutzoni F."/>
            <person name="Magnuson J."/>
            <person name="Mondo S."/>
            <person name="Nolan M."/>
            <person name="Ohm R."/>
            <person name="Pangilinan J."/>
            <person name="Park H.-J."/>
            <person name="Ramirez L."/>
            <person name="Alfaro M."/>
            <person name="Sun H."/>
            <person name="Tritt A."/>
            <person name="Yoshinaga Y."/>
            <person name="Zwiers L.-H."/>
            <person name="Turgeon B."/>
            <person name="Goodwin S."/>
            <person name="Spatafora J."/>
            <person name="Crous P."/>
            <person name="Grigoriev I."/>
        </authorList>
    </citation>
    <scope>NUCLEOTIDE SEQUENCE</scope>
    <source>
        <strain evidence="2">CBS 627.86</strain>
    </source>
</reference>
<dbReference type="InterPro" id="IPR010730">
    <property type="entry name" value="HET"/>
</dbReference>
<accession>A0A6A5YPG5</accession>
<organism evidence="2 3">
    <name type="scientific">Lophiotrema nucula</name>
    <dbReference type="NCBI Taxonomy" id="690887"/>
    <lineage>
        <taxon>Eukaryota</taxon>
        <taxon>Fungi</taxon>
        <taxon>Dikarya</taxon>
        <taxon>Ascomycota</taxon>
        <taxon>Pezizomycotina</taxon>
        <taxon>Dothideomycetes</taxon>
        <taxon>Pleosporomycetidae</taxon>
        <taxon>Pleosporales</taxon>
        <taxon>Lophiotremataceae</taxon>
        <taxon>Lophiotrema</taxon>
    </lineage>
</organism>